<reference evidence="2" key="1">
    <citation type="submission" date="2016-10" db="EMBL/GenBank/DDBJ databases">
        <authorList>
            <person name="Varghese N."/>
            <person name="Submissions S."/>
        </authorList>
    </citation>
    <scope>NUCLEOTIDE SEQUENCE [LARGE SCALE GENOMIC DNA]</scope>
    <source>
        <strain evidence="2">DSM 3384</strain>
    </source>
</reference>
<sequence>MKILQSRSFERKVKKFSKQDKVILDEQIQIIVEKPSIGEEKKGDLRGVHVHKFKIKTILYLLSYRFMGDNLELIMIGPHQNYYRDLKNYLKKS</sequence>
<dbReference type="Pfam" id="PF15781">
    <property type="entry name" value="ParE-like_toxin"/>
    <property type="match status" value="1"/>
</dbReference>
<dbReference type="EMBL" id="FNLL01000039">
    <property type="protein sequence ID" value="SDU67318.1"/>
    <property type="molecule type" value="Genomic_DNA"/>
</dbReference>
<proteinExistence type="predicted"/>
<dbReference type="RefSeq" id="WP_092238814.1">
    <property type="nucleotide sequence ID" value="NZ_FNLL01000039.1"/>
</dbReference>
<dbReference type="AlphaFoldDB" id="A0A1H2KFX0"/>
<gene>
    <name evidence="1" type="ORF">SAMN04487931_1393</name>
</gene>
<dbReference type="SUPFAM" id="SSF143011">
    <property type="entry name" value="RelE-like"/>
    <property type="match status" value="1"/>
</dbReference>
<evidence type="ECO:0000313" key="2">
    <source>
        <dbReference type="Proteomes" id="UP000199608"/>
    </source>
</evidence>
<name>A0A1H2KFX0_9BACT</name>
<organism evidence="1 2">
    <name type="scientific">Desulfobacula phenolica</name>
    <dbReference type="NCBI Taxonomy" id="90732"/>
    <lineage>
        <taxon>Bacteria</taxon>
        <taxon>Pseudomonadati</taxon>
        <taxon>Thermodesulfobacteriota</taxon>
        <taxon>Desulfobacteria</taxon>
        <taxon>Desulfobacterales</taxon>
        <taxon>Desulfobacteraceae</taxon>
        <taxon>Desulfobacula</taxon>
    </lineage>
</organism>
<dbReference type="InterPro" id="IPR035093">
    <property type="entry name" value="RelE/ParE_toxin_dom_sf"/>
</dbReference>
<accession>A0A1H2KFX0</accession>
<keyword evidence="2" id="KW-1185">Reference proteome</keyword>
<dbReference type="Proteomes" id="UP000199608">
    <property type="component" value="Unassembled WGS sequence"/>
</dbReference>
<evidence type="ECO:0000313" key="1">
    <source>
        <dbReference type="EMBL" id="SDU67318.1"/>
    </source>
</evidence>
<protein>
    <submittedName>
        <fullName evidence="1">ParE-like toxin of type II toxin-antitoxin system</fullName>
    </submittedName>
</protein>
<dbReference type="InterPro" id="IPR031552">
    <property type="entry name" value="ParE-like_toxin"/>
</dbReference>